<dbReference type="eggNOG" id="ENOG50339CR">
    <property type="taxonomic scope" value="Bacteria"/>
</dbReference>
<keyword evidence="1" id="KW-0732">Signal</keyword>
<dbReference type="KEGG" id="bsb:Bresu_3084"/>
<evidence type="ECO:0000313" key="3">
    <source>
        <dbReference type="Proteomes" id="UP000002696"/>
    </source>
</evidence>
<name>D9QPC7_BRESC</name>
<dbReference type="RefSeq" id="WP_013270490.1">
    <property type="nucleotide sequence ID" value="NC_014375.1"/>
</dbReference>
<sequence>MKLTASLAAIAAAIAAVSTAGAASAQDATFAFNVAGTSDYVFRGFSQTDEDPALQIGADVTVGSYYVGAWASNVDFGDETDAEVDLYGGYRTELAGFAVDLGAIVYLYVGEPNRAAYNYVEAKLAVSRAFGPLTTGVAAYISPDFFGVDEVATYFEANAAYAVTDKLSVSGAVGNQQLDKSDDYVTYNVGAAYALTSNLIADVRYYDTDVDNVGIAEDRVVGTLKVVF</sequence>
<keyword evidence="3" id="KW-1185">Reference proteome</keyword>
<dbReference type="InterPro" id="IPR010239">
    <property type="entry name" value="CHP02001"/>
</dbReference>
<dbReference type="OrthoDB" id="9793561at2"/>
<dbReference type="SUPFAM" id="SSF56935">
    <property type="entry name" value="Porins"/>
    <property type="match status" value="1"/>
</dbReference>
<organism evidence="2 3">
    <name type="scientific">Brevundimonas subvibrioides (strain ATCC 15264 / DSM 4735 / LMG 14903 / NBRC 16000 / CB 81)</name>
    <name type="common">Caulobacter subvibrioides</name>
    <dbReference type="NCBI Taxonomy" id="633149"/>
    <lineage>
        <taxon>Bacteria</taxon>
        <taxon>Pseudomonadati</taxon>
        <taxon>Pseudomonadota</taxon>
        <taxon>Alphaproteobacteria</taxon>
        <taxon>Caulobacterales</taxon>
        <taxon>Caulobacteraceae</taxon>
        <taxon>Brevundimonas</taxon>
    </lineage>
</organism>
<dbReference type="STRING" id="633149.Bresu_3084"/>
<reference evidence="3" key="1">
    <citation type="journal article" date="2011" name="J. Bacteriol.">
        <title>Genome sequences of eight morphologically diverse alphaproteobacteria.</title>
        <authorList>
            <consortium name="US DOE Joint Genome Institute"/>
            <person name="Brown P.J."/>
            <person name="Kysela D.T."/>
            <person name="Buechlein A."/>
            <person name="Hemmerich C."/>
            <person name="Brun Y.V."/>
        </authorList>
    </citation>
    <scope>NUCLEOTIDE SEQUENCE [LARGE SCALE GENOMIC DNA]</scope>
    <source>
        <strain evidence="3">ATCC 15264 / DSM 4735 / LMG 14903 / NBRC 16000 / CB 81</strain>
    </source>
</reference>
<dbReference type="HOGENOM" id="CLU_074587_3_0_5"/>
<evidence type="ECO:0000313" key="2">
    <source>
        <dbReference type="EMBL" id="ADL02390.1"/>
    </source>
</evidence>
<dbReference type="NCBIfam" id="TIGR02001">
    <property type="entry name" value="gcw_chp"/>
    <property type="match status" value="1"/>
</dbReference>
<gene>
    <name evidence="2" type="ordered locus">Bresu_3084</name>
</gene>
<dbReference type="EMBL" id="CP002102">
    <property type="protein sequence ID" value="ADL02390.1"/>
    <property type="molecule type" value="Genomic_DNA"/>
</dbReference>
<dbReference type="BioCyc" id="BSUB633149:G1GM8-3101-MONOMER"/>
<feature type="chain" id="PRO_5003126980" description="Porin" evidence="1">
    <location>
        <begin position="23"/>
        <end position="228"/>
    </location>
</feature>
<evidence type="ECO:0008006" key="4">
    <source>
        <dbReference type="Google" id="ProtNLM"/>
    </source>
</evidence>
<dbReference type="Proteomes" id="UP000002696">
    <property type="component" value="Chromosome"/>
</dbReference>
<feature type="signal peptide" evidence="1">
    <location>
        <begin position="1"/>
        <end position="22"/>
    </location>
</feature>
<dbReference type="InParanoid" id="D9QPC7"/>
<proteinExistence type="predicted"/>
<dbReference type="Pfam" id="PF09694">
    <property type="entry name" value="Gcw_chp"/>
    <property type="match status" value="1"/>
</dbReference>
<dbReference type="AlphaFoldDB" id="D9QPC7"/>
<evidence type="ECO:0000256" key="1">
    <source>
        <dbReference type="SAM" id="SignalP"/>
    </source>
</evidence>
<protein>
    <recommendedName>
        <fullName evidence="4">Porin</fullName>
    </recommendedName>
</protein>
<accession>D9QPC7</accession>